<feature type="non-terminal residue" evidence="4">
    <location>
        <position position="1"/>
    </location>
</feature>
<dbReference type="GO" id="GO:0035251">
    <property type="term" value="F:UDP-glucosyltransferase activity"/>
    <property type="evidence" value="ECO:0007669"/>
    <property type="project" value="InterPro"/>
</dbReference>
<dbReference type="CDD" id="cd03784">
    <property type="entry name" value="GT1_Gtf-like"/>
    <property type="match status" value="1"/>
</dbReference>
<dbReference type="PANTHER" id="PTHR48049">
    <property type="entry name" value="GLYCOSYLTRANSFERASE"/>
    <property type="match status" value="1"/>
</dbReference>
<protein>
    <recommendedName>
        <fullName evidence="3">Glycosyltransferase N-terminal domain-containing protein</fullName>
    </recommendedName>
</protein>
<dbReference type="InterPro" id="IPR050481">
    <property type="entry name" value="UDP-glycosyltransf_plant"/>
</dbReference>
<evidence type="ECO:0000313" key="5">
    <source>
        <dbReference type="Proteomes" id="UP000015453"/>
    </source>
</evidence>
<dbReference type="PANTHER" id="PTHR48049:SF138">
    <property type="entry name" value="UDP-GLYCOSYLTRANSFERASE 91C1"/>
    <property type="match status" value="1"/>
</dbReference>
<comment type="similarity">
    <text evidence="1">Belongs to the UDP-glycosyltransferase family.</text>
</comment>
<dbReference type="Pfam" id="PF00201">
    <property type="entry name" value="UDPGT"/>
    <property type="match status" value="1"/>
</dbReference>
<dbReference type="InterPro" id="IPR002213">
    <property type="entry name" value="UDP_glucos_trans"/>
</dbReference>
<dbReference type="Pfam" id="PF26168">
    <property type="entry name" value="Glyco_transf_N"/>
    <property type="match status" value="1"/>
</dbReference>
<organism evidence="4 5">
    <name type="scientific">Genlisea aurea</name>
    <dbReference type="NCBI Taxonomy" id="192259"/>
    <lineage>
        <taxon>Eukaryota</taxon>
        <taxon>Viridiplantae</taxon>
        <taxon>Streptophyta</taxon>
        <taxon>Embryophyta</taxon>
        <taxon>Tracheophyta</taxon>
        <taxon>Spermatophyta</taxon>
        <taxon>Magnoliopsida</taxon>
        <taxon>eudicotyledons</taxon>
        <taxon>Gunneridae</taxon>
        <taxon>Pentapetalae</taxon>
        <taxon>asterids</taxon>
        <taxon>lamiids</taxon>
        <taxon>Lamiales</taxon>
        <taxon>Lentibulariaceae</taxon>
        <taxon>Genlisea</taxon>
    </lineage>
</organism>
<feature type="non-terminal residue" evidence="4">
    <location>
        <position position="461"/>
    </location>
</feature>
<gene>
    <name evidence="4" type="ORF">M569_04423</name>
</gene>
<dbReference type="InterPro" id="IPR058980">
    <property type="entry name" value="Glyco_transf_N"/>
</dbReference>
<dbReference type="OrthoDB" id="5835829at2759"/>
<keyword evidence="2" id="KW-0808">Transferase</keyword>
<evidence type="ECO:0000256" key="1">
    <source>
        <dbReference type="ARBA" id="ARBA00009995"/>
    </source>
</evidence>
<dbReference type="AlphaFoldDB" id="S8CU79"/>
<dbReference type="FunFam" id="3.40.50.2000:FF:000037">
    <property type="entry name" value="Glycosyltransferase"/>
    <property type="match status" value="1"/>
</dbReference>
<name>S8CU79_9LAMI</name>
<dbReference type="SUPFAM" id="SSF53756">
    <property type="entry name" value="UDP-Glycosyltransferase/glycogen phosphorylase"/>
    <property type="match status" value="1"/>
</dbReference>
<dbReference type="EMBL" id="AUSU01001721">
    <property type="protein sequence ID" value="EPS70335.1"/>
    <property type="molecule type" value="Genomic_DNA"/>
</dbReference>
<evidence type="ECO:0000313" key="4">
    <source>
        <dbReference type="EMBL" id="EPS70335.1"/>
    </source>
</evidence>
<keyword evidence="5" id="KW-1185">Reference proteome</keyword>
<accession>S8CU79</accession>
<sequence length="461" mass="52533">ERRKLLHIVMFPWFAAGHLRPFFRLSKTLARRGHRISFISTPRNIQRLGEIPDDLSHLIDFVVFPMPTVEHLAPDCESSMDVPHQKQQLLKIALDLLENPIRNFLQEMSPRPDWILYDYASHWLPRVAQEIGISKAFFSLFPAAFMAFLGPTSSGLLDQNCSRVTAEDYTVVPHWIPFKSNMAFRLHEMTKNMEKDAAGENAYNSGTSDSVRFGLTIQGSDIMILRSCTAFEPEWFELIHHLYNQKPVIPTGVLPVELDEEVAEFDSDEDWIQIRDWLNKQKDDSLVYVALGTEAVLTHEEVQELAFGLEQSGLPFLWVLNRGNQIETLPNGFAKRVEERGRVYSKWAPQATILSRPCVGGFLTHCGWNSVTESLCYGRVLILFPVMNDQGLIARLLVDKRVGVEIPRNENDGSFSRHQVADALKMAMVSDRGRSLRDNAGKMKALFGDARINEEYMDSLI</sequence>
<evidence type="ECO:0000259" key="3">
    <source>
        <dbReference type="Pfam" id="PF26168"/>
    </source>
</evidence>
<comment type="caution">
    <text evidence="4">The sequence shown here is derived from an EMBL/GenBank/DDBJ whole genome shotgun (WGS) entry which is preliminary data.</text>
</comment>
<dbReference type="Proteomes" id="UP000015453">
    <property type="component" value="Unassembled WGS sequence"/>
</dbReference>
<evidence type="ECO:0000256" key="2">
    <source>
        <dbReference type="ARBA" id="ARBA00022679"/>
    </source>
</evidence>
<dbReference type="Gene3D" id="3.40.50.2000">
    <property type="entry name" value="Glycogen Phosphorylase B"/>
    <property type="match status" value="2"/>
</dbReference>
<reference evidence="4 5" key="1">
    <citation type="journal article" date="2013" name="BMC Genomics">
        <title>The miniature genome of a carnivorous plant Genlisea aurea contains a low number of genes and short non-coding sequences.</title>
        <authorList>
            <person name="Leushkin E.V."/>
            <person name="Sutormin R.A."/>
            <person name="Nabieva E.R."/>
            <person name="Penin A.A."/>
            <person name="Kondrashov A.S."/>
            <person name="Logacheva M.D."/>
        </authorList>
    </citation>
    <scope>NUCLEOTIDE SEQUENCE [LARGE SCALE GENOMIC DNA]</scope>
</reference>
<feature type="domain" description="Glycosyltransferase N-terminal" evidence="3">
    <location>
        <begin position="7"/>
        <end position="138"/>
    </location>
</feature>
<proteinExistence type="inferred from homology"/>